<evidence type="ECO:0000313" key="2">
    <source>
        <dbReference type="EMBL" id="CEK95075.1"/>
    </source>
</evidence>
<evidence type="ECO:0000313" key="3">
    <source>
        <dbReference type="EMBL" id="CEK95076.1"/>
    </source>
</evidence>
<accession>A0A0B7BP55</accession>
<dbReference type="EMBL" id="HACG01048210">
    <property type="protein sequence ID" value="CEK95075.1"/>
    <property type="molecule type" value="Transcribed_RNA"/>
</dbReference>
<proteinExistence type="predicted"/>
<reference evidence="1" key="1">
    <citation type="submission" date="2014-12" db="EMBL/GenBank/DDBJ databases">
        <title>Insight into the proteome of Arion vulgaris.</title>
        <authorList>
            <person name="Aradska J."/>
            <person name="Bulat T."/>
            <person name="Smidak R."/>
            <person name="Sarate P."/>
            <person name="Gangsoo J."/>
            <person name="Sialana F."/>
            <person name="Bilban M."/>
            <person name="Lubec G."/>
        </authorList>
    </citation>
    <scope>NUCLEOTIDE SEQUENCE</scope>
    <source>
        <tissue evidence="1">Skin</tissue>
    </source>
</reference>
<organism evidence="1">
    <name type="scientific">Arion vulgaris</name>
    <dbReference type="NCBI Taxonomy" id="1028688"/>
    <lineage>
        <taxon>Eukaryota</taxon>
        <taxon>Metazoa</taxon>
        <taxon>Spiralia</taxon>
        <taxon>Lophotrochozoa</taxon>
        <taxon>Mollusca</taxon>
        <taxon>Gastropoda</taxon>
        <taxon>Heterobranchia</taxon>
        <taxon>Euthyneura</taxon>
        <taxon>Panpulmonata</taxon>
        <taxon>Eupulmonata</taxon>
        <taxon>Stylommatophora</taxon>
        <taxon>Helicina</taxon>
        <taxon>Arionoidea</taxon>
        <taxon>Arionidae</taxon>
        <taxon>Arion</taxon>
    </lineage>
</organism>
<protein>
    <submittedName>
        <fullName evidence="1">Uncharacterized protein</fullName>
    </submittedName>
</protein>
<sequence>MKAVSKEEGGITNKENMIKMMMKIMNISRNEMKYITLDNAGRKLYMLEHHKNINGNQVLQY</sequence>
<name>A0A0B7BP55_9EUPU</name>
<dbReference type="EMBL" id="HACG01048209">
    <property type="protein sequence ID" value="CEK95074.1"/>
    <property type="molecule type" value="Transcribed_RNA"/>
</dbReference>
<evidence type="ECO:0000313" key="1">
    <source>
        <dbReference type="EMBL" id="CEK95074.1"/>
    </source>
</evidence>
<dbReference type="AlphaFoldDB" id="A0A0B7BP55"/>
<dbReference type="EMBL" id="HACG01048211">
    <property type="protein sequence ID" value="CEK95076.1"/>
    <property type="molecule type" value="Transcribed_RNA"/>
</dbReference>
<gene>
    <name evidence="1" type="primary">ORF205250</name>
    <name evidence="2" type="synonym">ORF205269</name>
    <name evidence="3" type="synonym">ORF205280</name>
</gene>